<keyword evidence="3" id="KW-1185">Reference proteome</keyword>
<dbReference type="EMBL" id="JAUQSZ010000004">
    <property type="protein sequence ID" value="MDO7842175.1"/>
    <property type="molecule type" value="Genomic_DNA"/>
</dbReference>
<dbReference type="InterPro" id="IPR032710">
    <property type="entry name" value="NTF2-like_dom_sf"/>
</dbReference>
<name>A0ABT8ZX76_9SPHN</name>
<protein>
    <submittedName>
        <fullName evidence="2">Nuclear transport factor 2 family protein</fullName>
    </submittedName>
</protein>
<dbReference type="Gene3D" id="3.10.450.50">
    <property type="match status" value="1"/>
</dbReference>
<evidence type="ECO:0000313" key="2">
    <source>
        <dbReference type="EMBL" id="MDO7842175.1"/>
    </source>
</evidence>
<sequence length="152" mass="16754">MLSLQEISDRIEIAMLLDRYAGAIDRIDMALLDSVFTPDAAIDYTAFAEWGGIAGSYPEIRAWLAAGLPRSPGFQHIVANKEIALDGDAATGRILCLNPIVLPVADTDGRPRVGFHGLWYLDRYVRTAAGWRIAARTEERCFSHNFPEPAHA</sequence>
<organism evidence="2 3">
    <name type="scientific">Sphingomonas immobilis</name>
    <dbReference type="NCBI Taxonomy" id="3063997"/>
    <lineage>
        <taxon>Bacteria</taxon>
        <taxon>Pseudomonadati</taxon>
        <taxon>Pseudomonadota</taxon>
        <taxon>Alphaproteobacteria</taxon>
        <taxon>Sphingomonadales</taxon>
        <taxon>Sphingomonadaceae</taxon>
        <taxon>Sphingomonas</taxon>
    </lineage>
</organism>
<comment type="caution">
    <text evidence="2">The sequence shown here is derived from an EMBL/GenBank/DDBJ whole genome shotgun (WGS) entry which is preliminary data.</text>
</comment>
<evidence type="ECO:0000259" key="1">
    <source>
        <dbReference type="Pfam" id="PF13577"/>
    </source>
</evidence>
<proteinExistence type="predicted"/>
<feature type="domain" description="SnoaL-like" evidence="1">
    <location>
        <begin position="5"/>
        <end position="137"/>
    </location>
</feature>
<dbReference type="Proteomes" id="UP001176468">
    <property type="component" value="Unassembled WGS sequence"/>
</dbReference>
<evidence type="ECO:0000313" key="3">
    <source>
        <dbReference type="Proteomes" id="UP001176468"/>
    </source>
</evidence>
<dbReference type="RefSeq" id="WP_304560643.1">
    <property type="nucleotide sequence ID" value="NZ_JAUQSZ010000004.1"/>
</dbReference>
<dbReference type="SUPFAM" id="SSF54427">
    <property type="entry name" value="NTF2-like"/>
    <property type="match status" value="1"/>
</dbReference>
<dbReference type="InterPro" id="IPR037401">
    <property type="entry name" value="SnoaL-like"/>
</dbReference>
<accession>A0ABT8ZX76</accession>
<dbReference type="Pfam" id="PF13577">
    <property type="entry name" value="SnoaL_4"/>
    <property type="match status" value="1"/>
</dbReference>
<reference evidence="2" key="1">
    <citation type="submission" date="2023-07" db="EMBL/GenBank/DDBJ databases">
        <authorList>
            <person name="Kim M.K."/>
        </authorList>
    </citation>
    <scope>NUCLEOTIDE SEQUENCE</scope>
    <source>
        <strain evidence="2">CA1-15</strain>
    </source>
</reference>
<dbReference type="CDD" id="cd00531">
    <property type="entry name" value="NTF2_like"/>
    <property type="match status" value="1"/>
</dbReference>
<gene>
    <name evidence="2" type="ORF">Q5H94_07545</name>
</gene>